<proteinExistence type="predicted"/>
<evidence type="ECO:0000313" key="2">
    <source>
        <dbReference type="EMBL" id="PNP37965.1"/>
    </source>
</evidence>
<dbReference type="AlphaFoldDB" id="A0A2K0SXG4"/>
<gene>
    <name evidence="2" type="ORF">TGAMA5MH_10064</name>
</gene>
<sequence length="242" mass="27770">MMTPQPEDQRPSTTFSPDDIYGFLSDLYRRRSRYLATGSSEPVRIELSRKPLALSSASSETQRSSACSSVFDSARSLSSTSSVSPGPQLPCEFVGYSDCEETFDLNSVDDWVQHICDHHLMWRLPRDCICWFCDDAVFHAVDDTAGERERNFRARMHHIAHHFGHGSTISDIRPDFYFLDHLRDSGLIAERDFRTLKDWHEAPQPKGGINSEEPAPSTYDRGVAVEIKYRRGREHRQMVRQQ</sequence>
<comment type="caution">
    <text evidence="2">The sequence shown here is derived from an EMBL/GenBank/DDBJ whole genome shotgun (WGS) entry which is preliminary data.</text>
</comment>
<organism evidence="2 3">
    <name type="scientific">Trichoderma gamsii</name>
    <dbReference type="NCBI Taxonomy" id="398673"/>
    <lineage>
        <taxon>Eukaryota</taxon>
        <taxon>Fungi</taxon>
        <taxon>Dikarya</taxon>
        <taxon>Ascomycota</taxon>
        <taxon>Pezizomycotina</taxon>
        <taxon>Sordariomycetes</taxon>
        <taxon>Hypocreomycetidae</taxon>
        <taxon>Hypocreales</taxon>
        <taxon>Hypocreaceae</taxon>
        <taxon>Trichoderma</taxon>
    </lineage>
</organism>
<name>A0A2K0SXG4_9HYPO</name>
<reference evidence="2 3" key="1">
    <citation type="submission" date="2017-02" db="EMBL/GenBank/DDBJ databases">
        <title>Genomes of Trichoderma spp. with biocontrol activity.</title>
        <authorList>
            <person name="Gardiner D."/>
            <person name="Kazan K."/>
            <person name="Vos C."/>
            <person name="Harvey P."/>
        </authorList>
    </citation>
    <scope>NUCLEOTIDE SEQUENCE [LARGE SCALE GENOMIC DNA]</scope>
    <source>
        <strain evidence="2 3">A5MH</strain>
    </source>
</reference>
<accession>A0A2K0SXG4</accession>
<dbReference type="OrthoDB" id="409136at2759"/>
<dbReference type="Proteomes" id="UP000236546">
    <property type="component" value="Unassembled WGS sequence"/>
</dbReference>
<dbReference type="EMBL" id="MTYH01000115">
    <property type="protein sequence ID" value="PNP37965.1"/>
    <property type="molecule type" value="Genomic_DNA"/>
</dbReference>
<evidence type="ECO:0000256" key="1">
    <source>
        <dbReference type="SAM" id="MobiDB-lite"/>
    </source>
</evidence>
<evidence type="ECO:0000313" key="3">
    <source>
        <dbReference type="Proteomes" id="UP000236546"/>
    </source>
</evidence>
<protein>
    <submittedName>
        <fullName evidence="2">Uncharacterized protein</fullName>
    </submittedName>
</protein>
<feature type="region of interest" description="Disordered" evidence="1">
    <location>
        <begin position="200"/>
        <end position="222"/>
    </location>
</feature>